<evidence type="ECO:0000259" key="1">
    <source>
        <dbReference type="PROSITE" id="PS51459"/>
    </source>
</evidence>
<dbReference type="Proteomes" id="UP000218244">
    <property type="component" value="Chromosome"/>
</dbReference>
<dbReference type="Pfam" id="PF02661">
    <property type="entry name" value="Fic"/>
    <property type="match status" value="1"/>
</dbReference>
<protein>
    <recommendedName>
        <fullName evidence="1">Fido domain-containing protein</fullName>
    </recommendedName>
</protein>
<dbReference type="SUPFAM" id="SSF140931">
    <property type="entry name" value="Fic-like"/>
    <property type="match status" value="1"/>
</dbReference>
<evidence type="ECO:0000313" key="3">
    <source>
        <dbReference type="Proteomes" id="UP000218244"/>
    </source>
</evidence>
<keyword evidence="3" id="KW-1185">Reference proteome</keyword>
<dbReference type="EMBL" id="AP017369">
    <property type="protein sequence ID" value="BAU96188.1"/>
    <property type="molecule type" value="Genomic_DNA"/>
</dbReference>
<dbReference type="InterPro" id="IPR003812">
    <property type="entry name" value="Fido"/>
</dbReference>
<reference evidence="2 3" key="1">
    <citation type="submission" date="2016-02" db="EMBL/GenBank/DDBJ databases">
        <title>Corynebacterium glutamicum N24 whole genome sequencing project.</title>
        <authorList>
            <person name="Matsutani M."/>
            <person name="Nangtapong N."/>
            <person name="Yakushi T."/>
            <person name="Matsushita K."/>
        </authorList>
    </citation>
    <scope>NUCLEOTIDE SEQUENCE [LARGE SCALE GENOMIC DNA]</scope>
    <source>
        <strain evidence="2 3">N24</strain>
    </source>
</reference>
<dbReference type="KEGG" id="csur:N24_1926"/>
<accession>A0A161JME2</accession>
<sequence>MGMNSFRTSIITAADLSEVIYTSGRVFDNLRSSRLDTAEFLRTGDTSGINSRADLALLEDLRDAATFIINDPRSVLSAKYLCAINATIIRSGALNPGQLRAEHQNIGVSTVYGRHEPPALTTTSLDRLLSKPYPSSTPLEERAISTFVNIARAQPFEDGNKRTALFAANSMLIAYASDYVLTAPVSDNDPTITKNFTDNLARAYIFNDDTPVIADMQQFGLIDREHGKHPRQTSKGYEF</sequence>
<name>A0A161JME2_9CORY</name>
<dbReference type="Gene3D" id="1.10.3290.10">
    <property type="entry name" value="Fido-like domain"/>
    <property type="match status" value="1"/>
</dbReference>
<gene>
    <name evidence="2" type="ORF">N24_1926</name>
</gene>
<feature type="domain" description="Fido" evidence="1">
    <location>
        <begin position="76"/>
        <end position="218"/>
    </location>
</feature>
<dbReference type="PROSITE" id="PS51459">
    <property type="entry name" value="FIDO"/>
    <property type="match status" value="1"/>
</dbReference>
<dbReference type="AlphaFoldDB" id="A0A161JME2"/>
<organism evidence="2 3">
    <name type="scientific">Corynebacterium suranareeae</name>
    <dbReference type="NCBI Taxonomy" id="2506452"/>
    <lineage>
        <taxon>Bacteria</taxon>
        <taxon>Bacillati</taxon>
        <taxon>Actinomycetota</taxon>
        <taxon>Actinomycetes</taxon>
        <taxon>Mycobacteriales</taxon>
        <taxon>Corynebacteriaceae</taxon>
        <taxon>Corynebacterium</taxon>
    </lineage>
</organism>
<evidence type="ECO:0000313" key="2">
    <source>
        <dbReference type="EMBL" id="BAU96188.1"/>
    </source>
</evidence>
<proteinExistence type="predicted"/>
<dbReference type="InterPro" id="IPR036597">
    <property type="entry name" value="Fido-like_dom_sf"/>
</dbReference>